<dbReference type="Pfam" id="PF02472">
    <property type="entry name" value="ExbD"/>
    <property type="match status" value="1"/>
</dbReference>
<evidence type="ECO:0000256" key="4">
    <source>
        <dbReference type="ARBA" id="ARBA00022692"/>
    </source>
</evidence>
<organism evidence="9 10">
    <name type="scientific">Neptuniibacter pectenicola</name>
    <dbReference type="NCBI Taxonomy" id="1806669"/>
    <lineage>
        <taxon>Bacteria</taxon>
        <taxon>Pseudomonadati</taxon>
        <taxon>Pseudomonadota</taxon>
        <taxon>Gammaproteobacteria</taxon>
        <taxon>Oceanospirillales</taxon>
        <taxon>Oceanospirillaceae</taxon>
        <taxon>Neptuniibacter</taxon>
    </lineage>
</organism>
<keyword evidence="3" id="KW-1003">Cell membrane</keyword>
<comment type="similarity">
    <text evidence="2 7">Belongs to the ExbD/TolR family.</text>
</comment>
<keyword evidence="5 8" id="KW-1133">Transmembrane helix</keyword>
<name>A0ABU9TMU5_9GAMM</name>
<protein>
    <submittedName>
        <fullName evidence="9">Biopolymer transporter ExbD</fullName>
    </submittedName>
</protein>
<sequence>MMIFTHTQKPSRPKRQLDDSMVPAINIVFLLLIFFMIAGHIEARNADLQIPASSSEGELVARDIEIQILVNGEHYLNGQKIEKSLLASLQALAPSAESVVTCHIDRNLPFSALDPVLSAIRQLNIKRLQIATEQRL</sequence>
<proteinExistence type="inferred from homology"/>
<gene>
    <name evidence="9" type="ORF">WNY58_01355</name>
</gene>
<dbReference type="PANTHER" id="PTHR30558:SF3">
    <property type="entry name" value="BIOPOLYMER TRANSPORT PROTEIN EXBD-RELATED"/>
    <property type="match status" value="1"/>
</dbReference>
<feature type="transmembrane region" description="Helical" evidence="8">
    <location>
        <begin position="21"/>
        <end position="41"/>
    </location>
</feature>
<accession>A0ABU9TMU5</accession>
<dbReference type="Proteomes" id="UP001449225">
    <property type="component" value="Unassembled WGS sequence"/>
</dbReference>
<keyword evidence="4 7" id="KW-0812">Transmembrane</keyword>
<keyword evidence="10" id="KW-1185">Reference proteome</keyword>
<dbReference type="PANTHER" id="PTHR30558">
    <property type="entry name" value="EXBD MEMBRANE COMPONENT OF PMF-DRIVEN MACROMOLECULE IMPORT SYSTEM"/>
    <property type="match status" value="1"/>
</dbReference>
<evidence type="ECO:0000313" key="9">
    <source>
        <dbReference type="EMBL" id="MEM5535026.1"/>
    </source>
</evidence>
<keyword evidence="6 8" id="KW-0472">Membrane</keyword>
<reference evidence="9 10" key="1">
    <citation type="submission" date="2024-03" db="EMBL/GenBank/DDBJ databases">
        <title>Community enrichment and isolation of bacterial strains for fucoidan degradation.</title>
        <authorList>
            <person name="Sichert A."/>
        </authorList>
    </citation>
    <scope>NUCLEOTIDE SEQUENCE [LARGE SCALE GENOMIC DNA]</scope>
    <source>
        <strain evidence="9 10">AS76</strain>
    </source>
</reference>
<keyword evidence="7" id="KW-0813">Transport</keyword>
<dbReference type="RefSeq" id="WP_342853470.1">
    <property type="nucleotide sequence ID" value="NZ_JBBMRA010000001.1"/>
</dbReference>
<evidence type="ECO:0000256" key="1">
    <source>
        <dbReference type="ARBA" id="ARBA00004162"/>
    </source>
</evidence>
<evidence type="ECO:0000256" key="3">
    <source>
        <dbReference type="ARBA" id="ARBA00022475"/>
    </source>
</evidence>
<comment type="caution">
    <text evidence="9">The sequence shown here is derived from an EMBL/GenBank/DDBJ whole genome shotgun (WGS) entry which is preliminary data.</text>
</comment>
<dbReference type="EMBL" id="JBBMRA010000001">
    <property type="protein sequence ID" value="MEM5535026.1"/>
    <property type="molecule type" value="Genomic_DNA"/>
</dbReference>
<evidence type="ECO:0000313" key="10">
    <source>
        <dbReference type="Proteomes" id="UP001449225"/>
    </source>
</evidence>
<keyword evidence="7" id="KW-0653">Protein transport</keyword>
<comment type="subcellular location">
    <subcellularLocation>
        <location evidence="1">Cell membrane</location>
        <topology evidence="1">Single-pass membrane protein</topology>
    </subcellularLocation>
    <subcellularLocation>
        <location evidence="7">Cell membrane</location>
        <topology evidence="7">Single-pass type II membrane protein</topology>
    </subcellularLocation>
</comment>
<evidence type="ECO:0000256" key="5">
    <source>
        <dbReference type="ARBA" id="ARBA00022989"/>
    </source>
</evidence>
<dbReference type="InterPro" id="IPR003400">
    <property type="entry name" value="ExbD"/>
</dbReference>
<evidence type="ECO:0000256" key="2">
    <source>
        <dbReference type="ARBA" id="ARBA00005811"/>
    </source>
</evidence>
<evidence type="ECO:0000256" key="6">
    <source>
        <dbReference type="ARBA" id="ARBA00023136"/>
    </source>
</evidence>
<evidence type="ECO:0000256" key="8">
    <source>
        <dbReference type="SAM" id="Phobius"/>
    </source>
</evidence>
<evidence type="ECO:0000256" key="7">
    <source>
        <dbReference type="RuleBase" id="RU003879"/>
    </source>
</evidence>